<gene>
    <name evidence="7" type="ORF">C10C_0709</name>
</gene>
<evidence type="ECO:0000256" key="2">
    <source>
        <dbReference type="ARBA" id="ARBA00013855"/>
    </source>
</evidence>
<organism evidence="7 8">
    <name type="scientific">Chlamydia serpentis</name>
    <dbReference type="NCBI Taxonomy" id="1967782"/>
    <lineage>
        <taxon>Bacteria</taxon>
        <taxon>Pseudomonadati</taxon>
        <taxon>Chlamydiota</taxon>
        <taxon>Chlamydiia</taxon>
        <taxon>Chlamydiales</taxon>
        <taxon>Chlamydiaceae</taxon>
        <taxon>Chlamydia/Chlamydophila group</taxon>
        <taxon>Chlamydia</taxon>
    </lineage>
</organism>
<reference evidence="8" key="1">
    <citation type="submission" date="2017-11" db="EMBL/GenBank/DDBJ databases">
        <authorList>
            <person name="Seth-Smith MB H."/>
        </authorList>
    </citation>
    <scope>NUCLEOTIDE SEQUENCE [LARGE SCALE GENOMIC DNA]</scope>
</reference>
<dbReference type="InterPro" id="IPR042175">
    <property type="entry name" value="Cell/Rod_MreC_2"/>
</dbReference>
<dbReference type="InterPro" id="IPR042177">
    <property type="entry name" value="Cell/Rod_1"/>
</dbReference>
<dbReference type="OrthoDB" id="9808025at2"/>
<dbReference type="RefSeq" id="WP_108896799.1">
    <property type="nucleotide sequence ID" value="NZ_LT993738.1"/>
</dbReference>
<dbReference type="GO" id="GO:0005886">
    <property type="term" value="C:plasma membrane"/>
    <property type="evidence" value="ECO:0007669"/>
    <property type="project" value="TreeGrafter"/>
</dbReference>
<dbReference type="GO" id="GO:0008360">
    <property type="term" value="P:regulation of cell shape"/>
    <property type="evidence" value="ECO:0007669"/>
    <property type="project" value="UniProtKB-KW"/>
</dbReference>
<comment type="similarity">
    <text evidence="1">Belongs to the MreC family.</text>
</comment>
<name>A0A2R8FC12_9CHLA</name>
<evidence type="ECO:0000256" key="3">
    <source>
        <dbReference type="ARBA" id="ARBA00022960"/>
    </source>
</evidence>
<protein>
    <recommendedName>
        <fullName evidence="2">Cell shape-determining protein MreC</fullName>
    </recommendedName>
    <alternativeName>
        <fullName evidence="4">Cell shape protein MreC</fullName>
    </alternativeName>
</protein>
<evidence type="ECO:0000259" key="6">
    <source>
        <dbReference type="Pfam" id="PF04085"/>
    </source>
</evidence>
<dbReference type="AlphaFoldDB" id="A0A2R8FC12"/>
<dbReference type="Proteomes" id="UP000244926">
    <property type="component" value="Chromosome I"/>
</dbReference>
<keyword evidence="5" id="KW-0812">Transmembrane</keyword>
<accession>A0A2R8FC12</accession>
<dbReference type="Gene3D" id="2.40.10.340">
    <property type="entry name" value="Rod shape-determining protein MreC, domain 1"/>
    <property type="match status" value="1"/>
</dbReference>
<dbReference type="PANTHER" id="PTHR34138:SF1">
    <property type="entry name" value="CELL SHAPE-DETERMINING PROTEIN MREC"/>
    <property type="match status" value="1"/>
</dbReference>
<evidence type="ECO:0000313" key="8">
    <source>
        <dbReference type="Proteomes" id="UP000244926"/>
    </source>
</evidence>
<keyword evidence="3" id="KW-0133">Cell shape</keyword>
<evidence type="ECO:0000256" key="5">
    <source>
        <dbReference type="SAM" id="Phobius"/>
    </source>
</evidence>
<feature type="domain" description="Rod shape-determining protein MreC beta-barrel core" evidence="6">
    <location>
        <begin position="110"/>
        <end position="317"/>
    </location>
</feature>
<keyword evidence="5" id="KW-0472">Membrane</keyword>
<dbReference type="KEGG" id="csee:C10C_0709"/>
<sequence>MSYPSVRNKKIKIYIYILVALGVLSFRSLPKNAYDNIRSNFVSLHAKLFPKIKPAPYSDLANLELENLILKERVAALEGKLAFYKVSNHTPSLFPEILTPYFHNLVEGRVIYRDYAHWSSSCWVNIGKSHGIRKNSPVLSGKVLVGLVDYVGENQSRIRLITDVGMKPSVVAMRGKIQVLWIKDSLNELITQVEELSHAYILEKDKYEKIILLKELDSLIQGEQENQILSRGILSGIGGAFWREGSLSLEGEGFCSSEGKSLLPGDILVTTGLDGIFPPGLLVARVTKVKAPRDGACTFKIEAQPLERNMMELSRLFILPPLEFNPNDRPDIFGLLWD</sequence>
<dbReference type="EMBL" id="LT993738">
    <property type="protein sequence ID" value="SPN73856.1"/>
    <property type="molecule type" value="Genomic_DNA"/>
</dbReference>
<keyword evidence="5" id="KW-1133">Transmembrane helix</keyword>
<dbReference type="NCBIfam" id="NF011450">
    <property type="entry name" value="PRK14872.1"/>
    <property type="match status" value="1"/>
</dbReference>
<keyword evidence="8" id="KW-1185">Reference proteome</keyword>
<evidence type="ECO:0000256" key="4">
    <source>
        <dbReference type="ARBA" id="ARBA00032089"/>
    </source>
</evidence>
<feature type="transmembrane region" description="Helical" evidence="5">
    <location>
        <begin position="12"/>
        <end position="29"/>
    </location>
</feature>
<evidence type="ECO:0000256" key="1">
    <source>
        <dbReference type="ARBA" id="ARBA00009369"/>
    </source>
</evidence>
<proteinExistence type="inferred from homology"/>
<evidence type="ECO:0000313" key="7">
    <source>
        <dbReference type="EMBL" id="SPN73856.1"/>
    </source>
</evidence>
<dbReference type="Pfam" id="PF04085">
    <property type="entry name" value="MreC"/>
    <property type="match status" value="1"/>
</dbReference>
<dbReference type="PANTHER" id="PTHR34138">
    <property type="entry name" value="CELL SHAPE-DETERMINING PROTEIN MREC"/>
    <property type="match status" value="1"/>
</dbReference>
<dbReference type="Gene3D" id="2.40.10.350">
    <property type="entry name" value="Rod shape-determining protein MreC, domain 2"/>
    <property type="match status" value="1"/>
</dbReference>
<dbReference type="InterPro" id="IPR055342">
    <property type="entry name" value="MreC_beta-barrel_core"/>
</dbReference>
<dbReference type="InterPro" id="IPR007221">
    <property type="entry name" value="MreC"/>
</dbReference>